<evidence type="ECO:0000313" key="2">
    <source>
        <dbReference type="EMBL" id="KAK8987814.1"/>
    </source>
</evidence>
<dbReference type="Pfam" id="PF13456">
    <property type="entry name" value="RVT_3"/>
    <property type="match status" value="1"/>
</dbReference>
<feature type="domain" description="RNase H type-1" evidence="1">
    <location>
        <begin position="10"/>
        <end position="89"/>
    </location>
</feature>
<dbReference type="EMBL" id="JBBPBN010000060">
    <property type="protein sequence ID" value="KAK8987814.1"/>
    <property type="molecule type" value="Genomic_DNA"/>
</dbReference>
<dbReference type="InterPro" id="IPR044730">
    <property type="entry name" value="RNase_H-like_dom_plant"/>
</dbReference>
<protein>
    <recommendedName>
        <fullName evidence="1">RNase H type-1 domain-containing protein</fullName>
    </recommendedName>
</protein>
<reference evidence="2 3" key="1">
    <citation type="journal article" date="2024" name="G3 (Bethesda)">
        <title>Genome assembly of Hibiscus sabdariffa L. provides insights into metabolisms of medicinal natural products.</title>
        <authorList>
            <person name="Kim T."/>
        </authorList>
    </citation>
    <scope>NUCLEOTIDE SEQUENCE [LARGE SCALE GENOMIC DNA]</scope>
    <source>
        <strain evidence="2">TK-2024</strain>
        <tissue evidence="2">Old leaves</tissue>
    </source>
</reference>
<name>A0ABR2PHN1_9ROSI</name>
<dbReference type="InterPro" id="IPR036397">
    <property type="entry name" value="RNaseH_sf"/>
</dbReference>
<dbReference type="InterPro" id="IPR012337">
    <property type="entry name" value="RNaseH-like_sf"/>
</dbReference>
<dbReference type="SUPFAM" id="SSF53098">
    <property type="entry name" value="Ribonuclease H-like"/>
    <property type="match status" value="1"/>
</dbReference>
<dbReference type="Proteomes" id="UP001396334">
    <property type="component" value="Unassembled WGS sequence"/>
</dbReference>
<keyword evidence="3" id="KW-1185">Reference proteome</keyword>
<dbReference type="Gene3D" id="3.30.420.10">
    <property type="entry name" value="Ribonuclease H-like superfamily/Ribonuclease H"/>
    <property type="match status" value="1"/>
</dbReference>
<evidence type="ECO:0000259" key="1">
    <source>
        <dbReference type="Pfam" id="PF13456"/>
    </source>
</evidence>
<comment type="caution">
    <text evidence="2">The sequence shown here is derived from an EMBL/GenBank/DDBJ whole genome shotgun (WGS) entry which is preliminary data.</text>
</comment>
<evidence type="ECO:0000313" key="3">
    <source>
        <dbReference type="Proteomes" id="UP001396334"/>
    </source>
</evidence>
<dbReference type="CDD" id="cd06222">
    <property type="entry name" value="RNase_H_like"/>
    <property type="match status" value="1"/>
</dbReference>
<gene>
    <name evidence="2" type="ORF">V6N11_027553</name>
</gene>
<organism evidence="2 3">
    <name type="scientific">Hibiscus sabdariffa</name>
    <name type="common">roselle</name>
    <dbReference type="NCBI Taxonomy" id="183260"/>
    <lineage>
        <taxon>Eukaryota</taxon>
        <taxon>Viridiplantae</taxon>
        <taxon>Streptophyta</taxon>
        <taxon>Embryophyta</taxon>
        <taxon>Tracheophyta</taxon>
        <taxon>Spermatophyta</taxon>
        <taxon>Magnoliopsida</taxon>
        <taxon>eudicotyledons</taxon>
        <taxon>Gunneridae</taxon>
        <taxon>Pentapetalae</taxon>
        <taxon>rosids</taxon>
        <taxon>malvids</taxon>
        <taxon>Malvales</taxon>
        <taxon>Malvaceae</taxon>
        <taxon>Malvoideae</taxon>
        <taxon>Hibiscus</taxon>
    </lineage>
</organism>
<accession>A0ABR2PHN1</accession>
<dbReference type="InterPro" id="IPR002156">
    <property type="entry name" value="RNaseH_domain"/>
</dbReference>
<dbReference type="InterPro" id="IPR053151">
    <property type="entry name" value="RNase_H-like"/>
</dbReference>
<sequence length="146" mass="16540">MFLYNIGSCSCLQAELWRIYEGLATAWSLRYPRVLIETDSREAFEVIMSSNPRKIGSSVLPSIFELRSRSWEVRFAFDRCEGNAVADAMLRPVCPDSLEYRRWLEVPPAVRDMVLAETNLVAPLKSAVTGCMLFPLQRANDDPGGY</sequence>
<dbReference type="PANTHER" id="PTHR47723:SF19">
    <property type="entry name" value="POLYNUCLEOTIDYL TRANSFERASE, RIBONUCLEASE H-LIKE SUPERFAMILY PROTEIN"/>
    <property type="match status" value="1"/>
</dbReference>
<proteinExistence type="predicted"/>
<dbReference type="PANTHER" id="PTHR47723">
    <property type="entry name" value="OS05G0353850 PROTEIN"/>
    <property type="match status" value="1"/>
</dbReference>